<sequence>MSDDAHAAAQAGDAPLARALVLGVLADGRPRDLPEIALEACPAPALAGPVLDLVGAAVRRVLPAMVERGELEQGTTPYGGLGDLEDAGVTSVPTYRLAVELAELFPGRARRPRTAPP</sequence>
<evidence type="ECO:0000313" key="2">
    <source>
        <dbReference type="Proteomes" id="UP001596380"/>
    </source>
</evidence>
<evidence type="ECO:0000313" key="1">
    <source>
        <dbReference type="EMBL" id="MFC6881600.1"/>
    </source>
</evidence>
<name>A0ABW2CML4_9ACTN</name>
<gene>
    <name evidence="1" type="ORF">ACFQKB_17715</name>
</gene>
<proteinExistence type="predicted"/>
<comment type="caution">
    <text evidence="1">The sequence shown here is derived from an EMBL/GenBank/DDBJ whole genome shotgun (WGS) entry which is preliminary data.</text>
</comment>
<organism evidence="1 2">
    <name type="scientific">Actinomadura yumaensis</name>
    <dbReference type="NCBI Taxonomy" id="111807"/>
    <lineage>
        <taxon>Bacteria</taxon>
        <taxon>Bacillati</taxon>
        <taxon>Actinomycetota</taxon>
        <taxon>Actinomycetes</taxon>
        <taxon>Streptosporangiales</taxon>
        <taxon>Thermomonosporaceae</taxon>
        <taxon>Actinomadura</taxon>
    </lineage>
</organism>
<protein>
    <submittedName>
        <fullName evidence="1">Uncharacterized protein</fullName>
    </submittedName>
</protein>
<dbReference type="Proteomes" id="UP001596380">
    <property type="component" value="Unassembled WGS sequence"/>
</dbReference>
<dbReference type="EMBL" id="JBHSXS010000009">
    <property type="protein sequence ID" value="MFC6881600.1"/>
    <property type="molecule type" value="Genomic_DNA"/>
</dbReference>
<accession>A0ABW2CML4</accession>
<keyword evidence="2" id="KW-1185">Reference proteome</keyword>
<reference evidence="2" key="1">
    <citation type="journal article" date="2019" name="Int. J. Syst. Evol. Microbiol.">
        <title>The Global Catalogue of Microorganisms (GCM) 10K type strain sequencing project: providing services to taxonomists for standard genome sequencing and annotation.</title>
        <authorList>
            <consortium name="The Broad Institute Genomics Platform"/>
            <consortium name="The Broad Institute Genome Sequencing Center for Infectious Disease"/>
            <person name="Wu L."/>
            <person name="Ma J."/>
        </authorList>
    </citation>
    <scope>NUCLEOTIDE SEQUENCE [LARGE SCALE GENOMIC DNA]</scope>
    <source>
        <strain evidence="2">JCM 3369</strain>
    </source>
</reference>
<dbReference type="RefSeq" id="WP_160826907.1">
    <property type="nucleotide sequence ID" value="NZ_JBHSXE010000001.1"/>
</dbReference>